<keyword evidence="6 8" id="KW-0100">Branched-chain amino acid biosynthesis</keyword>
<accession>A0A0J8J587</accession>
<organism evidence="10 11">
    <name type="scientific">Listeria fleischmannii 1991</name>
    <dbReference type="NCBI Taxonomy" id="1430899"/>
    <lineage>
        <taxon>Bacteria</taxon>
        <taxon>Bacillati</taxon>
        <taxon>Bacillota</taxon>
        <taxon>Bacilli</taxon>
        <taxon>Bacillales</taxon>
        <taxon>Listeriaceae</taxon>
        <taxon>Listeria</taxon>
    </lineage>
</organism>
<dbReference type="PROSITE" id="PS51671">
    <property type="entry name" value="ACT"/>
    <property type="match status" value="1"/>
</dbReference>
<protein>
    <recommendedName>
        <fullName evidence="8">Acetolactate synthase small subunit</fullName>
        <shortName evidence="8">AHAS</shortName>
        <shortName evidence="8">ALS</shortName>
        <ecNumber evidence="8">2.2.1.6</ecNumber>
    </recommendedName>
    <alternativeName>
        <fullName evidence="8">Acetohydroxy-acid synthase small subunit</fullName>
    </alternativeName>
</protein>
<dbReference type="FunFam" id="3.30.70.260:FF:000001">
    <property type="entry name" value="Acetolactate synthase, small subunit"/>
    <property type="match status" value="1"/>
</dbReference>
<dbReference type="Proteomes" id="UP000052258">
    <property type="component" value="Unassembled WGS sequence"/>
</dbReference>
<name>A0A0J8J587_9LIST</name>
<keyword evidence="5 8" id="KW-0028">Amino-acid biosynthesis</keyword>
<dbReference type="Gene3D" id="3.30.70.1150">
    <property type="entry name" value="ACT-like. Chain A, domain 2"/>
    <property type="match status" value="1"/>
</dbReference>
<dbReference type="InterPro" id="IPR027271">
    <property type="entry name" value="Acetolactate_synth/TF_NikR_C"/>
</dbReference>
<comment type="caution">
    <text evidence="10">The sequence shown here is derived from an EMBL/GenBank/DDBJ whole genome shotgun (WGS) entry which is preliminary data.</text>
</comment>
<evidence type="ECO:0000256" key="5">
    <source>
        <dbReference type="ARBA" id="ARBA00022605"/>
    </source>
</evidence>
<dbReference type="Pfam" id="PF10369">
    <property type="entry name" value="ALS_ss_C"/>
    <property type="match status" value="1"/>
</dbReference>
<dbReference type="UniPathway" id="UPA00047">
    <property type="reaction ID" value="UER00055"/>
</dbReference>
<comment type="catalytic activity">
    <reaction evidence="7 8">
        <text>2 pyruvate + H(+) = (2S)-2-acetolactate + CO2</text>
        <dbReference type="Rhea" id="RHEA:25249"/>
        <dbReference type="ChEBI" id="CHEBI:15361"/>
        <dbReference type="ChEBI" id="CHEBI:15378"/>
        <dbReference type="ChEBI" id="CHEBI:16526"/>
        <dbReference type="ChEBI" id="CHEBI:58476"/>
        <dbReference type="EC" id="2.2.1.6"/>
    </reaction>
</comment>
<comment type="pathway">
    <text evidence="2 8">Amino-acid biosynthesis; L-valine biosynthesis; L-valine from pyruvate: step 1/4.</text>
</comment>
<dbReference type="FunFam" id="3.30.70.1150:FF:000001">
    <property type="entry name" value="Acetolactate synthase small subunit"/>
    <property type="match status" value="1"/>
</dbReference>
<comment type="similarity">
    <text evidence="3 8">Belongs to the acetolactate synthase small subunit family.</text>
</comment>
<dbReference type="RefSeq" id="WP_007472444.1">
    <property type="nucleotide sequence ID" value="NZ_KQ130615.1"/>
</dbReference>
<dbReference type="GO" id="GO:0005829">
    <property type="term" value="C:cytosol"/>
    <property type="evidence" value="ECO:0007669"/>
    <property type="project" value="TreeGrafter"/>
</dbReference>
<evidence type="ECO:0000256" key="1">
    <source>
        <dbReference type="ARBA" id="ARBA00004974"/>
    </source>
</evidence>
<dbReference type="Pfam" id="PF22629">
    <property type="entry name" value="ACT_AHAS_ss"/>
    <property type="match status" value="1"/>
</dbReference>
<evidence type="ECO:0000313" key="11">
    <source>
        <dbReference type="Proteomes" id="UP000052258"/>
    </source>
</evidence>
<evidence type="ECO:0000256" key="3">
    <source>
        <dbReference type="ARBA" id="ARBA00006341"/>
    </source>
</evidence>
<feature type="domain" description="ACT" evidence="9">
    <location>
        <begin position="4"/>
        <end position="79"/>
    </location>
</feature>
<dbReference type="InterPro" id="IPR019455">
    <property type="entry name" value="Acetolactate_synth_ssu_C"/>
</dbReference>
<evidence type="ECO:0000256" key="6">
    <source>
        <dbReference type="ARBA" id="ARBA00023304"/>
    </source>
</evidence>
<proteinExistence type="inferred from homology"/>
<dbReference type="CDD" id="cd04878">
    <property type="entry name" value="ACT_AHAS"/>
    <property type="match status" value="1"/>
</dbReference>
<evidence type="ECO:0000259" key="9">
    <source>
        <dbReference type="PROSITE" id="PS51671"/>
    </source>
</evidence>
<dbReference type="NCBIfam" id="TIGR00119">
    <property type="entry name" value="acolac_sm"/>
    <property type="match status" value="1"/>
</dbReference>
<keyword evidence="11" id="KW-1185">Reference proteome</keyword>
<dbReference type="OrthoDB" id="9787365at2"/>
<dbReference type="NCBIfam" id="NF008864">
    <property type="entry name" value="PRK11895.1"/>
    <property type="match status" value="1"/>
</dbReference>
<dbReference type="GO" id="GO:0009099">
    <property type="term" value="P:L-valine biosynthetic process"/>
    <property type="evidence" value="ECO:0007669"/>
    <property type="project" value="UniProtKB-UniRule"/>
</dbReference>
<dbReference type="AlphaFoldDB" id="A0A0J8J587"/>
<dbReference type="GO" id="GO:0003984">
    <property type="term" value="F:acetolactate synthase activity"/>
    <property type="evidence" value="ECO:0007669"/>
    <property type="project" value="UniProtKB-UniRule"/>
</dbReference>
<dbReference type="PANTHER" id="PTHR30239">
    <property type="entry name" value="ACETOLACTATE SYNTHASE SMALL SUBUNIT"/>
    <property type="match status" value="1"/>
</dbReference>
<dbReference type="InterPro" id="IPR002912">
    <property type="entry name" value="ACT_dom"/>
</dbReference>
<dbReference type="PANTHER" id="PTHR30239:SF0">
    <property type="entry name" value="ACETOLACTATE SYNTHASE SMALL SUBUNIT 1, CHLOROPLASTIC"/>
    <property type="match status" value="1"/>
</dbReference>
<comment type="function">
    <text evidence="8">Catalyzes the conversion of 2 pyruvate molecules into acetolactate in the first common step of the biosynthetic pathway of the branched-amino acids such as leucine, isoleucine, and valine.</text>
</comment>
<evidence type="ECO:0000256" key="7">
    <source>
        <dbReference type="ARBA" id="ARBA00048670"/>
    </source>
</evidence>
<dbReference type="InterPro" id="IPR039557">
    <property type="entry name" value="AHAS_ACT"/>
</dbReference>
<dbReference type="SUPFAM" id="SSF55021">
    <property type="entry name" value="ACT-like"/>
    <property type="match status" value="2"/>
</dbReference>
<dbReference type="InterPro" id="IPR054480">
    <property type="entry name" value="AHAS_small-like_ACT"/>
</dbReference>
<dbReference type="UniPathway" id="UPA00049">
    <property type="reaction ID" value="UER00059"/>
</dbReference>
<dbReference type="Gene3D" id="3.30.70.260">
    <property type="match status" value="1"/>
</dbReference>
<comment type="subunit">
    <text evidence="4 8">Dimer of large and small chains.</text>
</comment>
<dbReference type="GO" id="GO:0009097">
    <property type="term" value="P:isoleucine biosynthetic process"/>
    <property type="evidence" value="ECO:0007669"/>
    <property type="project" value="UniProtKB-UniRule"/>
</dbReference>
<evidence type="ECO:0000313" key="10">
    <source>
        <dbReference type="EMBL" id="KMT59481.1"/>
    </source>
</evidence>
<evidence type="ECO:0000256" key="4">
    <source>
        <dbReference type="ARBA" id="ARBA00011744"/>
    </source>
</evidence>
<evidence type="ECO:0000256" key="2">
    <source>
        <dbReference type="ARBA" id="ARBA00005025"/>
    </source>
</evidence>
<sequence length="162" mass="17921">MRRIITATVNNASGVLNRITGVISRRQYNIDSISVGWTETPNVSRITIVVHVDSLYEIEQVTKQLNKQIDVLKVSDITDDPHIERELALVKINAPAPVRAELTAVIEPFRATVIDVGTKNVVIQVTGTSEKVDAFVDIVRPYGIKQMARTGVTGFTRSPKKL</sequence>
<comment type="pathway">
    <text evidence="1 8">Amino-acid biosynthesis; L-isoleucine biosynthesis; L-isoleucine from 2-oxobutanoate: step 1/4.</text>
</comment>
<dbReference type="InterPro" id="IPR004789">
    <property type="entry name" value="Acetalactate_synth_ssu"/>
</dbReference>
<dbReference type="GO" id="GO:1990610">
    <property type="term" value="F:acetolactate synthase regulator activity"/>
    <property type="evidence" value="ECO:0007669"/>
    <property type="project" value="UniProtKB-UniRule"/>
</dbReference>
<dbReference type="EMBL" id="AZHO01000019">
    <property type="protein sequence ID" value="KMT59481.1"/>
    <property type="molecule type" value="Genomic_DNA"/>
</dbReference>
<evidence type="ECO:0000256" key="8">
    <source>
        <dbReference type="RuleBase" id="RU368092"/>
    </source>
</evidence>
<reference evidence="10 11" key="1">
    <citation type="journal article" date="2015" name="Genome Biol. Evol.">
        <title>Comparative Genomics of Listeria Sensu Lato: Genus-Wide Differences in Evolutionary Dynamics and the Progressive Gain of Complex, Potentially Pathogenicity-Related Traits through Lateral Gene Transfer.</title>
        <authorList>
            <person name="Chiara M."/>
            <person name="Caruso M."/>
            <person name="D'Erchia A.M."/>
            <person name="Manzari C."/>
            <person name="Fraccalvieri R."/>
            <person name="Goffredo E."/>
            <person name="Latorre L."/>
            <person name="Miccolupo A."/>
            <person name="Padalino I."/>
            <person name="Santagada G."/>
            <person name="Chiocco D."/>
            <person name="Pesole G."/>
            <person name="Horner D.S."/>
            <person name="Parisi A."/>
        </authorList>
    </citation>
    <scope>NUCLEOTIDE SEQUENCE [LARGE SCALE GENOMIC DNA]</scope>
    <source>
        <strain evidence="10 11">1991</strain>
    </source>
</reference>
<dbReference type="PATRIC" id="fig|1430899.3.peg.1621"/>
<gene>
    <name evidence="10" type="ORF">X560_1420</name>
</gene>
<keyword evidence="8" id="KW-0808">Transferase</keyword>
<dbReference type="EC" id="2.2.1.6" evidence="8"/>
<dbReference type="InterPro" id="IPR045865">
    <property type="entry name" value="ACT-like_dom_sf"/>
</dbReference>